<accession>A0A4Y2HRF2</accession>
<keyword evidence="3" id="KW-1185">Reference proteome</keyword>
<evidence type="ECO:0000313" key="3">
    <source>
        <dbReference type="Proteomes" id="UP000499080"/>
    </source>
</evidence>
<gene>
    <name evidence="2" type="ORF">AVEN_127535_1</name>
</gene>
<evidence type="ECO:0000313" key="2">
    <source>
        <dbReference type="EMBL" id="GBM67852.1"/>
    </source>
</evidence>
<organism evidence="2 3">
    <name type="scientific">Araneus ventricosus</name>
    <name type="common">Orbweaver spider</name>
    <name type="synonym">Epeira ventricosa</name>
    <dbReference type="NCBI Taxonomy" id="182803"/>
    <lineage>
        <taxon>Eukaryota</taxon>
        <taxon>Metazoa</taxon>
        <taxon>Ecdysozoa</taxon>
        <taxon>Arthropoda</taxon>
        <taxon>Chelicerata</taxon>
        <taxon>Arachnida</taxon>
        <taxon>Araneae</taxon>
        <taxon>Araneomorphae</taxon>
        <taxon>Entelegynae</taxon>
        <taxon>Araneoidea</taxon>
        <taxon>Araneidae</taxon>
        <taxon>Araneus</taxon>
    </lineage>
</organism>
<comment type="caution">
    <text evidence="2">The sequence shown here is derived from an EMBL/GenBank/DDBJ whole genome shotgun (WGS) entry which is preliminary data.</text>
</comment>
<feature type="region of interest" description="Disordered" evidence="1">
    <location>
        <begin position="27"/>
        <end position="71"/>
    </location>
</feature>
<sequence length="89" mass="9837">MPPERPGTSHRSKNWCFNFKINFMAKKSPQSSGGEMSSPPHPVRSQQMNPACNFRGGRNEPRSEYNTSLDDGSVSDTSIVILINAALKI</sequence>
<dbReference type="EMBL" id="BGPR01002107">
    <property type="protein sequence ID" value="GBM67852.1"/>
    <property type="molecule type" value="Genomic_DNA"/>
</dbReference>
<proteinExistence type="predicted"/>
<protein>
    <submittedName>
        <fullName evidence="2">Uncharacterized protein</fullName>
    </submittedName>
</protein>
<dbReference type="AlphaFoldDB" id="A0A4Y2HRF2"/>
<dbReference type="Proteomes" id="UP000499080">
    <property type="component" value="Unassembled WGS sequence"/>
</dbReference>
<name>A0A4Y2HRF2_ARAVE</name>
<reference evidence="2 3" key="1">
    <citation type="journal article" date="2019" name="Sci. Rep.">
        <title>Orb-weaving spider Araneus ventricosus genome elucidates the spidroin gene catalogue.</title>
        <authorList>
            <person name="Kono N."/>
            <person name="Nakamura H."/>
            <person name="Ohtoshi R."/>
            <person name="Moran D.A.P."/>
            <person name="Shinohara A."/>
            <person name="Yoshida Y."/>
            <person name="Fujiwara M."/>
            <person name="Mori M."/>
            <person name="Tomita M."/>
            <person name="Arakawa K."/>
        </authorList>
    </citation>
    <scope>NUCLEOTIDE SEQUENCE [LARGE SCALE GENOMIC DNA]</scope>
</reference>
<evidence type="ECO:0000256" key="1">
    <source>
        <dbReference type="SAM" id="MobiDB-lite"/>
    </source>
</evidence>